<dbReference type="VEuPathDB" id="TrichDB:TRFO_06509"/>
<accession>A0A1J4JYD3</accession>
<reference evidence="2" key="1">
    <citation type="submission" date="2016-10" db="EMBL/GenBank/DDBJ databases">
        <authorList>
            <person name="Benchimol M."/>
            <person name="Almeida L.G."/>
            <person name="Vasconcelos A.T."/>
            <person name="Perreira-Neves A."/>
            <person name="Rosa I.A."/>
            <person name="Tasca T."/>
            <person name="Bogo M.R."/>
            <person name="de Souza W."/>
        </authorList>
    </citation>
    <scope>NUCLEOTIDE SEQUENCE [LARGE SCALE GENOMIC DNA]</scope>
    <source>
        <strain evidence="2">K</strain>
    </source>
</reference>
<feature type="transmembrane region" description="Helical" evidence="1">
    <location>
        <begin position="12"/>
        <end position="27"/>
    </location>
</feature>
<dbReference type="AlphaFoldDB" id="A0A1J4JYD3"/>
<comment type="caution">
    <text evidence="2">The sequence shown here is derived from an EMBL/GenBank/DDBJ whole genome shotgun (WGS) entry which is preliminary data.</text>
</comment>
<evidence type="ECO:0000313" key="2">
    <source>
        <dbReference type="EMBL" id="OHT03706.1"/>
    </source>
</evidence>
<dbReference type="RefSeq" id="XP_068356842.1">
    <property type="nucleotide sequence ID" value="XM_068493141.1"/>
</dbReference>
<dbReference type="EMBL" id="MLAK01000816">
    <property type="protein sequence ID" value="OHT03706.1"/>
    <property type="molecule type" value="Genomic_DNA"/>
</dbReference>
<name>A0A1J4JYD3_9EUKA</name>
<keyword evidence="3" id="KW-1185">Reference proteome</keyword>
<keyword evidence="1" id="KW-0472">Membrane</keyword>
<feature type="transmembrane region" description="Helical" evidence="1">
    <location>
        <begin position="47"/>
        <end position="66"/>
    </location>
</feature>
<dbReference type="GeneID" id="94827845"/>
<dbReference type="Proteomes" id="UP000179807">
    <property type="component" value="Unassembled WGS sequence"/>
</dbReference>
<sequence>MKINHASHSKLILKFPFLIYRVIILKLKKNLNMNFFLQRPLQKLLSLKTTIILAITIQTLMLISLLKKKNLQ</sequence>
<keyword evidence="1" id="KW-0812">Transmembrane</keyword>
<keyword evidence="1" id="KW-1133">Transmembrane helix</keyword>
<evidence type="ECO:0000313" key="3">
    <source>
        <dbReference type="Proteomes" id="UP000179807"/>
    </source>
</evidence>
<gene>
    <name evidence="2" type="ORF">TRFO_06509</name>
</gene>
<evidence type="ECO:0000256" key="1">
    <source>
        <dbReference type="SAM" id="Phobius"/>
    </source>
</evidence>
<organism evidence="2 3">
    <name type="scientific">Tritrichomonas foetus</name>
    <dbReference type="NCBI Taxonomy" id="1144522"/>
    <lineage>
        <taxon>Eukaryota</taxon>
        <taxon>Metamonada</taxon>
        <taxon>Parabasalia</taxon>
        <taxon>Tritrichomonadida</taxon>
        <taxon>Tritrichomonadidae</taxon>
        <taxon>Tritrichomonas</taxon>
    </lineage>
</organism>
<proteinExistence type="predicted"/>
<protein>
    <submittedName>
        <fullName evidence="2">Uncharacterized protein</fullName>
    </submittedName>
</protein>